<feature type="transmembrane region" description="Helical" evidence="4">
    <location>
        <begin position="188"/>
        <end position="208"/>
    </location>
</feature>
<evidence type="ECO:0000259" key="6">
    <source>
        <dbReference type="Pfam" id="PF16327"/>
    </source>
</evidence>
<keyword evidence="2" id="KW-0201">Cytochrome c-type biogenesis</keyword>
<dbReference type="GO" id="GO:0017004">
    <property type="term" value="P:cytochrome complex assembly"/>
    <property type="evidence" value="ECO:0007669"/>
    <property type="project" value="UniProtKB-KW"/>
</dbReference>
<feature type="domain" description="Cytochrome c-type biogenesis protein CcmF C-terminal" evidence="6">
    <location>
        <begin position="330"/>
        <end position="552"/>
    </location>
</feature>
<dbReference type="PANTHER" id="PTHR43653">
    <property type="entry name" value="CYTOCHROME C ASSEMBLY PROTEIN-RELATED"/>
    <property type="match status" value="1"/>
</dbReference>
<feature type="transmembrane region" description="Helical" evidence="4">
    <location>
        <begin position="444"/>
        <end position="464"/>
    </location>
</feature>
<dbReference type="PANTHER" id="PTHR43653:SF1">
    <property type="entry name" value="CYTOCHROME C-TYPE BIOGENESIS PROTEIN CCMF"/>
    <property type="match status" value="1"/>
</dbReference>
<feature type="transmembrane region" description="Helical" evidence="4">
    <location>
        <begin position="741"/>
        <end position="764"/>
    </location>
</feature>
<keyword evidence="4" id="KW-0812">Transmembrane</keyword>
<feature type="transmembrane region" description="Helical" evidence="4">
    <location>
        <begin position="220"/>
        <end position="241"/>
    </location>
</feature>
<protein>
    <submittedName>
        <fullName evidence="7">Cytochrome c assembly protein</fullName>
    </submittedName>
</protein>
<feature type="transmembrane region" description="Helical" evidence="4">
    <location>
        <begin position="38"/>
        <end position="60"/>
    </location>
</feature>
<reference evidence="7" key="2">
    <citation type="journal article" date="2012" name="PLoS ONE">
        <title>A Deeply Branching Thermophilic Bacterium with an Ancient Acetyl-CoA Pathway Dominates a Subsurface Ecosystem.</title>
        <authorList>
            <person name="Takami H."/>
            <person name="Noguchi H."/>
            <person name="Takaki Y."/>
            <person name="Uchiyama I."/>
            <person name="Toyoda A."/>
            <person name="Nishi S."/>
            <person name="Chee G.-J."/>
            <person name="Arai W."/>
            <person name="Nunoura T."/>
            <person name="Itoh T."/>
            <person name="Hattori M."/>
            <person name="Takai K."/>
        </authorList>
    </citation>
    <scope>NUCLEOTIDE SEQUENCE</scope>
</reference>
<name>H5SAZ7_9BACT</name>
<evidence type="ECO:0000256" key="3">
    <source>
        <dbReference type="SAM" id="MobiDB-lite"/>
    </source>
</evidence>
<feature type="transmembrane region" description="Helical" evidence="4">
    <location>
        <begin position="120"/>
        <end position="137"/>
    </location>
</feature>
<dbReference type="AlphaFoldDB" id="H5SAZ7"/>
<feature type="domain" description="Cytochrome c assembly protein" evidence="5">
    <location>
        <begin position="88"/>
        <end position="307"/>
    </location>
</feature>
<feature type="compositionally biased region" description="Polar residues" evidence="3">
    <location>
        <begin position="781"/>
        <end position="803"/>
    </location>
</feature>
<feature type="transmembrane region" description="Helical" evidence="4">
    <location>
        <begin position="6"/>
        <end position="26"/>
    </location>
</feature>
<feature type="transmembrane region" description="Helical" evidence="4">
    <location>
        <begin position="283"/>
        <end position="303"/>
    </location>
</feature>
<dbReference type="GO" id="GO:0016020">
    <property type="term" value="C:membrane"/>
    <property type="evidence" value="ECO:0007669"/>
    <property type="project" value="InterPro"/>
</dbReference>
<keyword evidence="4" id="KW-1133">Transmembrane helix</keyword>
<dbReference type="Pfam" id="PF01578">
    <property type="entry name" value="Cytochrom_C_asm"/>
    <property type="match status" value="1"/>
</dbReference>
<dbReference type="InterPro" id="IPR032523">
    <property type="entry name" value="CcmF_C"/>
</dbReference>
<feature type="transmembrane region" description="Helical" evidence="4">
    <location>
        <begin position="367"/>
        <end position="392"/>
    </location>
</feature>
<evidence type="ECO:0000256" key="2">
    <source>
        <dbReference type="ARBA" id="ARBA00022748"/>
    </source>
</evidence>
<feature type="region of interest" description="Disordered" evidence="3">
    <location>
        <begin position="771"/>
        <end position="803"/>
    </location>
</feature>
<organism evidence="7">
    <name type="scientific">uncultured Bacteroidota bacterium</name>
    <dbReference type="NCBI Taxonomy" id="152509"/>
    <lineage>
        <taxon>Bacteria</taxon>
        <taxon>Pseudomonadati</taxon>
        <taxon>Bacteroidota</taxon>
        <taxon>environmental samples</taxon>
    </lineage>
</organism>
<feature type="transmembrane region" description="Helical" evidence="4">
    <location>
        <begin position="498"/>
        <end position="520"/>
    </location>
</feature>
<dbReference type="InterPro" id="IPR003567">
    <property type="entry name" value="Cyt_c_biogenesis"/>
</dbReference>
<feature type="transmembrane region" description="Helical" evidence="4">
    <location>
        <begin position="80"/>
        <end position="108"/>
    </location>
</feature>
<dbReference type="GO" id="GO:0015232">
    <property type="term" value="F:heme transmembrane transporter activity"/>
    <property type="evidence" value="ECO:0007669"/>
    <property type="project" value="InterPro"/>
</dbReference>
<feature type="transmembrane region" description="Helical" evidence="4">
    <location>
        <begin position="261"/>
        <end position="276"/>
    </location>
</feature>
<dbReference type="GO" id="GO:0020037">
    <property type="term" value="F:heme binding"/>
    <property type="evidence" value="ECO:0007669"/>
    <property type="project" value="InterPro"/>
</dbReference>
<keyword evidence="4" id="KW-0472">Membrane</keyword>
<comment type="similarity">
    <text evidence="1">Belongs to the CcmF/CycK/Ccl1/NrfE/CcsA family.</text>
</comment>
<feature type="transmembrane region" description="Helical" evidence="4">
    <location>
        <begin position="470"/>
        <end position="491"/>
    </location>
</feature>
<dbReference type="EMBL" id="AP011655">
    <property type="protein sequence ID" value="BAL53333.1"/>
    <property type="molecule type" value="Genomic_DNA"/>
</dbReference>
<evidence type="ECO:0000313" key="7">
    <source>
        <dbReference type="EMBL" id="BAL53333.1"/>
    </source>
</evidence>
<accession>H5SAZ7</accession>
<sequence>MLAQLIIHLCFGTALAVAIGYWIGTIQQKEAPTAVARTLYYVLVFLVMSASAILLVAIATHNFDFTYVQAYSSRQLGPPFLYAAFYSGQEGSFLLWMLLVSIVGIAVIEYSRSRGIEAETMAFYSLVLVFLSLMLVAKNPFAYLWETFAREGTTREFIEAIKGDPTRYEGRGLNPVLQNYWIMIHPPMLFTGFAAMTAPFAFAMAGLWRRQYHDWTRLAQPWIIAAVLVLGIGITLGGLWAYETLGWGGFWAWDPVENSSLVPWLLATALLHTTLVQRRTKGLIRTNFILAIAAFGAVLYSTFLTRSGVLGDTSVHSFVEPGYFVYVLLLVFLLSFLGLGFGLLLLRWRDVSTQTVRRGMFAVSSREFLLSIGSILLLLSAAVVLLGTSYPIVAELIGKPKAAIEPQFYNELHLPLVAAMLIVNGLSLIAVWSQTPPVRLAKGIGIAGGAGIVAAAAGLAFGIIPNMQAALAIVAAAIALIINGQHILRLLRNRKPMALGAFISHAGLAILVIGIVQWAWTSTTTHLRLAEGVPSAAFDYTFTLLGKEQLEQHLRDREKYRYIVAVEKNGVERYAYPIVYYSDFNRRQAPFLEPGIISTLGHDVYLAPKALDVEERSPTVTLTKGQVQRIPIDTSATIELRAFDMSRAQMSDIPGALMLGVNVRLRTTSATVDTTLYTYFNEQAFVPKKTVIGDLVFELIRIERNQSNPERSTATIRVGTVTSPPAPPRQVLVLDVSLKPMINLVWCGFVVLLGGVLLSTIRAFRTHHSPSKNVQAHELQPKQSSVSPHSATESHPTQSLPRR</sequence>
<proteinExistence type="inferred from homology"/>
<evidence type="ECO:0000256" key="1">
    <source>
        <dbReference type="ARBA" id="ARBA00009186"/>
    </source>
</evidence>
<evidence type="ECO:0000256" key="4">
    <source>
        <dbReference type="SAM" id="Phobius"/>
    </source>
</evidence>
<dbReference type="InterPro" id="IPR002541">
    <property type="entry name" value="Cyt_c_assembly"/>
</dbReference>
<reference evidence="7" key="1">
    <citation type="journal article" date="2005" name="Environ. Microbiol.">
        <title>Genetic and functional properties of uncultivated thermophilic crenarchaeotes from a subsurface gold mine as revealed by analysis of genome fragments.</title>
        <authorList>
            <person name="Nunoura T."/>
            <person name="Hirayama H."/>
            <person name="Takami H."/>
            <person name="Oida H."/>
            <person name="Nishi S."/>
            <person name="Shimamura S."/>
            <person name="Suzuki Y."/>
            <person name="Inagaki F."/>
            <person name="Takai K."/>
            <person name="Nealson K.H."/>
            <person name="Horikoshi K."/>
        </authorList>
    </citation>
    <scope>NUCLEOTIDE SEQUENCE</scope>
</reference>
<evidence type="ECO:0000259" key="5">
    <source>
        <dbReference type="Pfam" id="PF01578"/>
    </source>
</evidence>
<dbReference type="PRINTS" id="PR01410">
    <property type="entry name" value="CCBIOGENESIS"/>
</dbReference>
<feature type="transmembrane region" description="Helical" evidence="4">
    <location>
        <begin position="323"/>
        <end position="346"/>
    </location>
</feature>
<dbReference type="Pfam" id="PF16327">
    <property type="entry name" value="CcmF_C"/>
    <property type="match status" value="1"/>
</dbReference>
<feature type="transmembrane region" description="Helical" evidence="4">
    <location>
        <begin position="412"/>
        <end position="432"/>
    </location>
</feature>
<gene>
    <name evidence="7" type="ORF">HGMM_F06F04C14</name>
</gene>